<protein>
    <recommendedName>
        <fullName evidence="8">Holo-[acyl-carrier-protein] synthase</fullName>
        <shortName evidence="8">Holo-ACP synthase</shortName>
        <ecNumber evidence="8">2.7.8.7</ecNumber>
    </recommendedName>
    <alternativeName>
        <fullName evidence="8">4'-phosphopantetheinyl transferase AcpS</fullName>
    </alternativeName>
</protein>
<keyword evidence="7 8" id="KW-0275">Fatty acid biosynthesis</keyword>
<evidence type="ECO:0000256" key="6">
    <source>
        <dbReference type="ARBA" id="ARBA00023098"/>
    </source>
</evidence>
<dbReference type="InterPro" id="IPR037143">
    <property type="entry name" value="4-PPantetheinyl_Trfase_dom_sf"/>
</dbReference>
<keyword evidence="1 8" id="KW-0444">Lipid biosynthesis</keyword>
<comment type="function">
    <text evidence="8">Transfers the 4'-phosphopantetheine moiety from coenzyme A to a Ser of acyl-carrier-protein.</text>
</comment>
<dbReference type="InterPro" id="IPR002582">
    <property type="entry name" value="ACPS"/>
</dbReference>
<dbReference type="GO" id="GO:0006633">
    <property type="term" value="P:fatty acid biosynthetic process"/>
    <property type="evidence" value="ECO:0007669"/>
    <property type="project" value="UniProtKB-UniRule"/>
</dbReference>
<comment type="caution">
    <text evidence="10">The sequence shown here is derived from an EMBL/GenBank/DDBJ whole genome shotgun (WGS) entry which is preliminary data.</text>
</comment>
<keyword evidence="11" id="KW-1185">Reference proteome</keyword>
<evidence type="ECO:0000256" key="2">
    <source>
        <dbReference type="ARBA" id="ARBA00022679"/>
    </source>
</evidence>
<evidence type="ECO:0000313" key="11">
    <source>
        <dbReference type="Proteomes" id="UP000472320"/>
    </source>
</evidence>
<evidence type="ECO:0000256" key="5">
    <source>
        <dbReference type="ARBA" id="ARBA00022842"/>
    </source>
</evidence>
<evidence type="ECO:0000256" key="4">
    <source>
        <dbReference type="ARBA" id="ARBA00022832"/>
    </source>
</evidence>
<keyword evidence="6 8" id="KW-0443">Lipid metabolism</keyword>
<dbReference type="OrthoDB" id="517356at2"/>
<dbReference type="AlphaFoldDB" id="A0A6L6QGC1"/>
<keyword evidence="8" id="KW-0963">Cytoplasm</keyword>
<dbReference type="NCBIfam" id="TIGR00516">
    <property type="entry name" value="acpS"/>
    <property type="match status" value="1"/>
</dbReference>
<dbReference type="GO" id="GO:0000287">
    <property type="term" value="F:magnesium ion binding"/>
    <property type="evidence" value="ECO:0007669"/>
    <property type="project" value="UniProtKB-UniRule"/>
</dbReference>
<keyword evidence="4 8" id="KW-0276">Fatty acid metabolism</keyword>
<feature type="binding site" evidence="8">
    <location>
        <position position="62"/>
    </location>
    <ligand>
        <name>Mg(2+)</name>
        <dbReference type="ChEBI" id="CHEBI:18420"/>
    </ligand>
</feature>
<comment type="cofactor">
    <cofactor evidence="8">
        <name>Mg(2+)</name>
        <dbReference type="ChEBI" id="CHEBI:18420"/>
    </cofactor>
</comment>
<proteinExistence type="inferred from homology"/>
<dbReference type="GO" id="GO:0005737">
    <property type="term" value="C:cytoplasm"/>
    <property type="evidence" value="ECO:0007669"/>
    <property type="project" value="UniProtKB-SubCell"/>
</dbReference>
<dbReference type="InterPro" id="IPR004568">
    <property type="entry name" value="Ppantetheine-prot_Trfase_dom"/>
</dbReference>
<organism evidence="10 11">
    <name type="scientific">Massilia eburnea</name>
    <dbReference type="NCBI Taxonomy" id="1776165"/>
    <lineage>
        <taxon>Bacteria</taxon>
        <taxon>Pseudomonadati</taxon>
        <taxon>Pseudomonadota</taxon>
        <taxon>Betaproteobacteria</taxon>
        <taxon>Burkholderiales</taxon>
        <taxon>Oxalobacteraceae</taxon>
        <taxon>Telluria group</taxon>
        <taxon>Massilia</taxon>
    </lineage>
</organism>
<dbReference type="Gene3D" id="3.90.470.20">
    <property type="entry name" value="4'-phosphopantetheinyl transferase domain"/>
    <property type="match status" value="1"/>
</dbReference>
<comment type="similarity">
    <text evidence="8">Belongs to the P-Pant transferase superfamily. AcpS family.</text>
</comment>
<keyword evidence="3 8" id="KW-0479">Metal-binding</keyword>
<keyword evidence="2 8" id="KW-0808">Transferase</keyword>
<dbReference type="SUPFAM" id="SSF56214">
    <property type="entry name" value="4'-phosphopantetheinyl transferase"/>
    <property type="match status" value="1"/>
</dbReference>
<sequence length="132" mass="14512">MIYGIGTDVSKVPRIAAALERSGERFARKILGPDEFLVYQERCARSPLRGVRYAATRFAAKEAFSKALGLGLRPPMTWHTAQLLNDDLGKPYMACSGALGEFMLQNGLVAHISVSDEEDYAVAYAIVERSND</sequence>
<comment type="subcellular location">
    <subcellularLocation>
        <location evidence="8">Cytoplasm</location>
    </subcellularLocation>
</comment>
<dbReference type="NCBIfam" id="TIGR00556">
    <property type="entry name" value="pantethn_trn"/>
    <property type="match status" value="1"/>
</dbReference>
<evidence type="ECO:0000259" key="9">
    <source>
        <dbReference type="Pfam" id="PF01648"/>
    </source>
</evidence>
<dbReference type="Pfam" id="PF01648">
    <property type="entry name" value="ACPS"/>
    <property type="match status" value="1"/>
</dbReference>
<keyword evidence="5 8" id="KW-0460">Magnesium</keyword>
<dbReference type="GO" id="GO:0008897">
    <property type="term" value="F:holo-[acyl-carrier-protein] synthase activity"/>
    <property type="evidence" value="ECO:0007669"/>
    <property type="project" value="UniProtKB-UniRule"/>
</dbReference>
<evidence type="ECO:0000256" key="7">
    <source>
        <dbReference type="ARBA" id="ARBA00023160"/>
    </source>
</evidence>
<dbReference type="EC" id="2.7.8.7" evidence="8"/>
<dbReference type="HAMAP" id="MF_00101">
    <property type="entry name" value="AcpS"/>
    <property type="match status" value="1"/>
</dbReference>
<evidence type="ECO:0000256" key="1">
    <source>
        <dbReference type="ARBA" id="ARBA00022516"/>
    </source>
</evidence>
<evidence type="ECO:0000313" key="10">
    <source>
        <dbReference type="EMBL" id="MTW11160.1"/>
    </source>
</evidence>
<dbReference type="RefSeq" id="WP_155454124.1">
    <property type="nucleotide sequence ID" value="NZ_WNKX01000007.1"/>
</dbReference>
<gene>
    <name evidence="8" type="primary">acpS</name>
    <name evidence="10" type="ORF">GM658_11170</name>
</gene>
<dbReference type="InterPro" id="IPR008278">
    <property type="entry name" value="4-PPantetheinyl_Trfase_dom"/>
</dbReference>
<dbReference type="Proteomes" id="UP000472320">
    <property type="component" value="Unassembled WGS sequence"/>
</dbReference>
<name>A0A6L6QGC1_9BURK</name>
<feature type="domain" description="4'-phosphopantetheinyl transferase" evidence="9">
    <location>
        <begin position="4"/>
        <end position="125"/>
    </location>
</feature>
<dbReference type="EMBL" id="WNKX01000007">
    <property type="protein sequence ID" value="MTW11160.1"/>
    <property type="molecule type" value="Genomic_DNA"/>
</dbReference>
<comment type="catalytic activity">
    <reaction evidence="8">
        <text>apo-[ACP] + CoA = holo-[ACP] + adenosine 3',5'-bisphosphate + H(+)</text>
        <dbReference type="Rhea" id="RHEA:12068"/>
        <dbReference type="Rhea" id="RHEA-COMP:9685"/>
        <dbReference type="Rhea" id="RHEA-COMP:9690"/>
        <dbReference type="ChEBI" id="CHEBI:15378"/>
        <dbReference type="ChEBI" id="CHEBI:29999"/>
        <dbReference type="ChEBI" id="CHEBI:57287"/>
        <dbReference type="ChEBI" id="CHEBI:58343"/>
        <dbReference type="ChEBI" id="CHEBI:64479"/>
        <dbReference type="EC" id="2.7.8.7"/>
    </reaction>
</comment>
<evidence type="ECO:0000256" key="8">
    <source>
        <dbReference type="HAMAP-Rule" id="MF_00101"/>
    </source>
</evidence>
<evidence type="ECO:0000256" key="3">
    <source>
        <dbReference type="ARBA" id="ARBA00022723"/>
    </source>
</evidence>
<accession>A0A6L6QGC1</accession>
<reference evidence="10 11" key="1">
    <citation type="submission" date="2019-11" db="EMBL/GenBank/DDBJ databases">
        <title>Type strains purchased from KCTC, JCM and DSMZ.</title>
        <authorList>
            <person name="Lu H."/>
        </authorList>
    </citation>
    <scope>NUCLEOTIDE SEQUENCE [LARGE SCALE GENOMIC DNA]</scope>
    <source>
        <strain evidence="10 11">JCM 31587</strain>
    </source>
</reference>
<feature type="binding site" evidence="8">
    <location>
        <position position="8"/>
    </location>
    <ligand>
        <name>Mg(2+)</name>
        <dbReference type="ChEBI" id="CHEBI:18420"/>
    </ligand>
</feature>